<evidence type="ECO:0000256" key="3">
    <source>
        <dbReference type="ARBA" id="ARBA00023004"/>
    </source>
</evidence>
<dbReference type="InterPro" id="IPR042281">
    <property type="entry name" value="GpdQ_beta-strand"/>
</dbReference>
<evidence type="ECO:0000313" key="7">
    <source>
        <dbReference type="Proteomes" id="UP000197596"/>
    </source>
</evidence>
<dbReference type="RefSeq" id="WP_088751144.1">
    <property type="nucleotide sequence ID" value="NZ_NJGU01000005.1"/>
</dbReference>
<accession>A0A246WT04</accession>
<dbReference type="GO" id="GO:0046872">
    <property type="term" value="F:metal ion binding"/>
    <property type="evidence" value="ECO:0007669"/>
    <property type="project" value="UniProtKB-KW"/>
</dbReference>
<sequence length="275" mass="30271">MILGQISDLHIKTDGKKSYRVVDTAESLRRCVAQVNELRQKPDAVVITGDLVDFGKPSEYEFLRMLLAPLAMPYYLLPGNHDERNALRAAFPDHAYLQRGGERIEYVIEDHPIRIVALDTVIPRSSSGALAAASLRWLDDVLAAQPERPTVIVMHHPPFTTGIGHMDDIGLAGEDVLALEAVVRKHPQVERVLCGHLHRSIQRRFGGTIASTCPGVSHQVVLDLDPAAASCFVMEPPGFQLHWWDAASAGLVSHTAAIGEFEGPYPFYDGDELID</sequence>
<dbReference type="CDD" id="cd07402">
    <property type="entry name" value="MPP_GpdQ"/>
    <property type="match status" value="1"/>
</dbReference>
<reference evidence="6 7" key="1">
    <citation type="submission" date="2017-06" db="EMBL/GenBank/DDBJ databases">
        <title>Herbaspirillum phytohormonus sp. nov., isolated from the root nodule of Robinia pseudoacacia in lead-zinc mine.</title>
        <authorList>
            <person name="Fan M."/>
            <person name="Lin Y."/>
        </authorList>
    </citation>
    <scope>NUCLEOTIDE SEQUENCE [LARGE SCALE GENOMIC DNA]</scope>
    <source>
        <strain evidence="6 7">HZ10</strain>
    </source>
</reference>
<dbReference type="Proteomes" id="UP000197596">
    <property type="component" value="Unassembled WGS sequence"/>
</dbReference>
<dbReference type="GO" id="GO:0004112">
    <property type="term" value="F:cyclic-nucleotide phosphodiesterase activity"/>
    <property type="evidence" value="ECO:0007669"/>
    <property type="project" value="InterPro"/>
</dbReference>
<dbReference type="PANTHER" id="PTHR42988:SF2">
    <property type="entry name" value="CYCLIC NUCLEOTIDE PHOSPHODIESTERASE CBUA0032-RELATED"/>
    <property type="match status" value="1"/>
</dbReference>
<dbReference type="InterPro" id="IPR026575">
    <property type="entry name" value="GpdQ/CpdA-like"/>
</dbReference>
<keyword evidence="3" id="KW-0408">Iron</keyword>
<keyword evidence="2" id="KW-0378">Hydrolase</keyword>
<dbReference type="SUPFAM" id="SSF56300">
    <property type="entry name" value="Metallo-dependent phosphatases"/>
    <property type="match status" value="1"/>
</dbReference>
<dbReference type="EMBL" id="NJGU01000005">
    <property type="protein sequence ID" value="OWY29476.1"/>
    <property type="molecule type" value="Genomic_DNA"/>
</dbReference>
<dbReference type="InterPro" id="IPR042283">
    <property type="entry name" value="GpdQ_catalytic"/>
</dbReference>
<name>A0A246WT04_9BURK</name>
<dbReference type="InterPro" id="IPR004843">
    <property type="entry name" value="Calcineurin-like_PHP"/>
</dbReference>
<dbReference type="PANTHER" id="PTHR42988">
    <property type="entry name" value="PHOSPHOHYDROLASE"/>
    <property type="match status" value="1"/>
</dbReference>
<comment type="similarity">
    <text evidence="4">Belongs to the cyclic nucleotide phosphodiesterase class-III family.</text>
</comment>
<keyword evidence="1" id="KW-0479">Metal-binding</keyword>
<dbReference type="Pfam" id="PF00149">
    <property type="entry name" value="Metallophos"/>
    <property type="match status" value="1"/>
</dbReference>
<protein>
    <submittedName>
        <fullName evidence="6">Phosphodiesterase</fullName>
    </submittedName>
</protein>
<dbReference type="Gene3D" id="3.30.750.180">
    <property type="entry name" value="GpdQ, beta-strand dimerisation domain"/>
    <property type="match status" value="1"/>
</dbReference>
<feature type="domain" description="Calcineurin-like phosphoesterase" evidence="5">
    <location>
        <begin position="4"/>
        <end position="199"/>
    </location>
</feature>
<comment type="caution">
    <text evidence="6">The sequence shown here is derived from an EMBL/GenBank/DDBJ whole genome shotgun (WGS) entry which is preliminary data.</text>
</comment>
<dbReference type="Gene3D" id="3.60.21.40">
    <property type="entry name" value="GpdQ, catalytic alpha/beta sandwich domain"/>
    <property type="match status" value="1"/>
</dbReference>
<evidence type="ECO:0000256" key="2">
    <source>
        <dbReference type="ARBA" id="ARBA00022801"/>
    </source>
</evidence>
<evidence type="ECO:0000259" key="5">
    <source>
        <dbReference type="Pfam" id="PF00149"/>
    </source>
</evidence>
<evidence type="ECO:0000256" key="4">
    <source>
        <dbReference type="ARBA" id="ARBA00025742"/>
    </source>
</evidence>
<gene>
    <name evidence="6" type="ORF">CEJ42_11605</name>
</gene>
<evidence type="ECO:0000256" key="1">
    <source>
        <dbReference type="ARBA" id="ARBA00022723"/>
    </source>
</evidence>
<dbReference type="InterPro" id="IPR050884">
    <property type="entry name" value="CNP_phosphodiesterase-III"/>
</dbReference>
<evidence type="ECO:0000313" key="6">
    <source>
        <dbReference type="EMBL" id="OWY29476.1"/>
    </source>
</evidence>
<organism evidence="6 7">
    <name type="scientific">Herbaspirillum robiniae</name>
    <dbReference type="NCBI Taxonomy" id="2014887"/>
    <lineage>
        <taxon>Bacteria</taxon>
        <taxon>Pseudomonadati</taxon>
        <taxon>Pseudomonadota</taxon>
        <taxon>Betaproteobacteria</taxon>
        <taxon>Burkholderiales</taxon>
        <taxon>Oxalobacteraceae</taxon>
        <taxon>Herbaspirillum</taxon>
    </lineage>
</organism>
<proteinExistence type="inferred from homology"/>
<dbReference type="InterPro" id="IPR029052">
    <property type="entry name" value="Metallo-depent_PP-like"/>
</dbReference>
<dbReference type="AlphaFoldDB" id="A0A246WT04"/>